<evidence type="ECO:0000256" key="8">
    <source>
        <dbReference type="ARBA" id="ARBA00023098"/>
    </source>
</evidence>
<feature type="domain" description="O-acyltransferase WSD1-like N-terminal" evidence="12">
    <location>
        <begin position="4"/>
        <end position="263"/>
    </location>
</feature>
<dbReference type="PANTHER" id="PTHR31650:SF1">
    <property type="entry name" value="WAX ESTER SYNTHASE_DIACYLGLYCEROL ACYLTRANSFERASE 4-RELATED"/>
    <property type="match status" value="1"/>
</dbReference>
<keyword evidence="5 11" id="KW-0444">Lipid biosynthesis</keyword>
<dbReference type="Pfam" id="PF06974">
    <property type="entry name" value="WS_DGAT_C"/>
    <property type="match status" value="1"/>
</dbReference>
<dbReference type="GO" id="GO:0001666">
    <property type="term" value="P:response to hypoxia"/>
    <property type="evidence" value="ECO:0007669"/>
    <property type="project" value="TreeGrafter"/>
</dbReference>
<evidence type="ECO:0000256" key="5">
    <source>
        <dbReference type="ARBA" id="ARBA00022516"/>
    </source>
</evidence>
<dbReference type="RefSeq" id="WP_130476157.1">
    <property type="nucleotide sequence ID" value="NZ_SFCC01000007.1"/>
</dbReference>
<sequence length="458" mass="49090">MQRLSGLDASFLYLETSAQPLNICGVAMLDGTGFSFARFARRLAGRVTVTPAFRRRLYNPPLNFTHPLWVDDEDFDLDHHLHHIAVPAPGGRRELAELCAHLAAQPLDRRKPLWEMYVISGLDPETGGTVAVLVKTHHANADGVGGANLVAALASTEPDAQPPEPPGALPPPPNPLRLLAGSAVALVRQPLDVARLLPELVAMAPRWVGRALRGQGMPVPFTAPRTSLNGTITGHRSVAWASVGLDEIKAVKNAFDVTVNDVVLAVCAGALREFLLARAELPDEPLVATVPVSVHGRTERADGSNKVSAFFAALPTHLPDPAARVFALAEGTRLAKEHHHSIHADMLADWAQFSGPIVFGLAVRAYSALRLADRHPVVHNLVVSNVAGPPMPLYLLGSRITGLYPFGPVFHGAALNLTVLSYDGRVHVGLIAARELVPDLWSLADGIPRALRELADAR</sequence>
<name>A0A4Q7J9P8_9PSEU</name>
<comment type="similarity">
    <text evidence="3 11">Belongs to the long-chain O-acyltransferase family.</text>
</comment>
<dbReference type="InterPro" id="IPR014292">
    <property type="entry name" value="Acyl_transf_WS/DGAT"/>
</dbReference>
<accession>A0A4Q7J9P8</accession>
<evidence type="ECO:0000256" key="3">
    <source>
        <dbReference type="ARBA" id="ARBA00009587"/>
    </source>
</evidence>
<dbReference type="InterPro" id="IPR009721">
    <property type="entry name" value="O-acyltransferase_WSD1_C"/>
</dbReference>
<dbReference type="GO" id="GO:0004144">
    <property type="term" value="F:diacylglycerol O-acyltransferase activity"/>
    <property type="evidence" value="ECO:0007669"/>
    <property type="project" value="UniProtKB-EC"/>
</dbReference>
<keyword evidence="15" id="KW-1185">Reference proteome</keyword>
<dbReference type="OrthoDB" id="9810950at2"/>
<dbReference type="GO" id="GO:0019432">
    <property type="term" value="P:triglyceride biosynthetic process"/>
    <property type="evidence" value="ECO:0007669"/>
    <property type="project" value="UniProtKB-UniPathway"/>
</dbReference>
<dbReference type="AlphaFoldDB" id="A0A4Q7J9P8"/>
<evidence type="ECO:0000313" key="14">
    <source>
        <dbReference type="EMBL" id="RZQ63153.1"/>
    </source>
</evidence>
<evidence type="ECO:0000256" key="9">
    <source>
        <dbReference type="ARBA" id="ARBA00023315"/>
    </source>
</evidence>
<evidence type="ECO:0000259" key="13">
    <source>
        <dbReference type="Pfam" id="PF06974"/>
    </source>
</evidence>
<dbReference type="GO" id="GO:0006071">
    <property type="term" value="P:glycerol metabolic process"/>
    <property type="evidence" value="ECO:0007669"/>
    <property type="project" value="UniProtKB-KW"/>
</dbReference>
<dbReference type="Proteomes" id="UP000292003">
    <property type="component" value="Unassembled WGS sequence"/>
</dbReference>
<dbReference type="GO" id="GO:0051701">
    <property type="term" value="P:biological process involved in interaction with host"/>
    <property type="evidence" value="ECO:0007669"/>
    <property type="project" value="TreeGrafter"/>
</dbReference>
<protein>
    <recommendedName>
        <fullName evidence="4 11">Diacylglycerol O-acyltransferase</fullName>
        <ecNumber evidence="4 11">2.3.1.20</ecNumber>
    </recommendedName>
</protein>
<evidence type="ECO:0000256" key="10">
    <source>
        <dbReference type="ARBA" id="ARBA00048109"/>
    </source>
</evidence>
<evidence type="ECO:0000313" key="15">
    <source>
        <dbReference type="Proteomes" id="UP000292003"/>
    </source>
</evidence>
<dbReference type="NCBIfam" id="TIGR02946">
    <property type="entry name" value="acyl_WS_DGAT"/>
    <property type="match status" value="1"/>
</dbReference>
<dbReference type="InterPro" id="IPR045034">
    <property type="entry name" value="O-acyltransferase_WSD1-like"/>
</dbReference>
<comment type="pathway">
    <text evidence="1 11">Glycerolipid metabolism; triacylglycerol biosynthesis.</text>
</comment>
<dbReference type="UniPathway" id="UPA00282"/>
<evidence type="ECO:0000259" key="12">
    <source>
        <dbReference type="Pfam" id="PF03007"/>
    </source>
</evidence>
<evidence type="ECO:0000256" key="1">
    <source>
        <dbReference type="ARBA" id="ARBA00004771"/>
    </source>
</evidence>
<dbReference type="GO" id="GO:0005886">
    <property type="term" value="C:plasma membrane"/>
    <property type="evidence" value="ECO:0007669"/>
    <property type="project" value="TreeGrafter"/>
</dbReference>
<dbReference type="Pfam" id="PF03007">
    <property type="entry name" value="WS_DGAT_cat"/>
    <property type="match status" value="1"/>
</dbReference>
<reference evidence="14 15" key="1">
    <citation type="submission" date="2019-02" db="EMBL/GenBank/DDBJ databases">
        <title>Draft genome sequence of Amycolatopsis sp. 8-3EHSu isolated from roots of Suaeda maritima.</title>
        <authorList>
            <person name="Duangmal K."/>
            <person name="Chantavorakit T."/>
        </authorList>
    </citation>
    <scope>NUCLEOTIDE SEQUENCE [LARGE SCALE GENOMIC DNA]</scope>
    <source>
        <strain evidence="14 15">8-3EHSu</strain>
    </source>
</reference>
<dbReference type="PANTHER" id="PTHR31650">
    <property type="entry name" value="O-ACYLTRANSFERASE (WSD1-LIKE) FAMILY PROTEIN"/>
    <property type="match status" value="1"/>
</dbReference>
<comment type="pathway">
    <text evidence="2">Lipid metabolism.</text>
</comment>
<keyword evidence="9 11" id="KW-0012">Acyltransferase</keyword>
<evidence type="ECO:0000256" key="4">
    <source>
        <dbReference type="ARBA" id="ARBA00013244"/>
    </source>
</evidence>
<dbReference type="SUPFAM" id="SSF52777">
    <property type="entry name" value="CoA-dependent acyltransferases"/>
    <property type="match status" value="1"/>
</dbReference>
<evidence type="ECO:0000256" key="6">
    <source>
        <dbReference type="ARBA" id="ARBA00022679"/>
    </source>
</evidence>
<keyword evidence="6 11" id="KW-0808">Transferase</keyword>
<comment type="catalytic activity">
    <reaction evidence="10 11">
        <text>an acyl-CoA + a 1,2-diacyl-sn-glycerol = a triacyl-sn-glycerol + CoA</text>
        <dbReference type="Rhea" id="RHEA:10868"/>
        <dbReference type="ChEBI" id="CHEBI:17815"/>
        <dbReference type="ChEBI" id="CHEBI:57287"/>
        <dbReference type="ChEBI" id="CHEBI:58342"/>
        <dbReference type="ChEBI" id="CHEBI:64615"/>
        <dbReference type="EC" id="2.3.1.20"/>
    </reaction>
</comment>
<dbReference type="InterPro" id="IPR004255">
    <property type="entry name" value="O-acyltransferase_WSD1_N"/>
</dbReference>
<proteinExistence type="inferred from homology"/>
<dbReference type="EMBL" id="SFCC01000007">
    <property type="protein sequence ID" value="RZQ63153.1"/>
    <property type="molecule type" value="Genomic_DNA"/>
</dbReference>
<dbReference type="EC" id="2.3.1.20" evidence="4 11"/>
<comment type="caution">
    <text evidence="14">The sequence shown here is derived from an EMBL/GenBank/DDBJ whole genome shotgun (WGS) entry which is preliminary data.</text>
</comment>
<evidence type="ECO:0000256" key="7">
    <source>
        <dbReference type="ARBA" id="ARBA00022798"/>
    </source>
</evidence>
<keyword evidence="7 11" id="KW-0319">Glycerol metabolism</keyword>
<organism evidence="14 15">
    <name type="scientific">Amycolatopsis suaedae</name>
    <dbReference type="NCBI Taxonomy" id="2510978"/>
    <lineage>
        <taxon>Bacteria</taxon>
        <taxon>Bacillati</taxon>
        <taxon>Actinomycetota</taxon>
        <taxon>Actinomycetes</taxon>
        <taxon>Pseudonocardiales</taxon>
        <taxon>Pseudonocardiaceae</taxon>
        <taxon>Amycolatopsis</taxon>
    </lineage>
</organism>
<gene>
    <name evidence="14" type="ORF">EWH70_15855</name>
</gene>
<evidence type="ECO:0000256" key="2">
    <source>
        <dbReference type="ARBA" id="ARBA00005189"/>
    </source>
</evidence>
<keyword evidence="8 11" id="KW-0443">Lipid metabolism</keyword>
<evidence type="ECO:0000256" key="11">
    <source>
        <dbReference type="RuleBase" id="RU361241"/>
    </source>
</evidence>
<dbReference type="GO" id="GO:0071731">
    <property type="term" value="P:response to nitric oxide"/>
    <property type="evidence" value="ECO:0007669"/>
    <property type="project" value="TreeGrafter"/>
</dbReference>
<feature type="domain" description="O-acyltransferase WSD1 C-terminal" evidence="13">
    <location>
        <begin position="305"/>
        <end position="454"/>
    </location>
</feature>